<dbReference type="Gene3D" id="1.10.10.2840">
    <property type="entry name" value="PucR C-terminal helix-turn-helix domain"/>
    <property type="match status" value="1"/>
</dbReference>
<dbReference type="InterPro" id="IPR025736">
    <property type="entry name" value="PucR_C-HTH_dom"/>
</dbReference>
<dbReference type="EMBL" id="BAAAPW010000001">
    <property type="protein sequence ID" value="GAA2025930.1"/>
    <property type="molecule type" value="Genomic_DNA"/>
</dbReference>
<comment type="similarity">
    <text evidence="1">Belongs to the CdaR family.</text>
</comment>
<reference evidence="5 6" key="1">
    <citation type="journal article" date="2019" name="Int. J. Syst. Evol. Microbiol.">
        <title>The Global Catalogue of Microorganisms (GCM) 10K type strain sequencing project: providing services to taxonomists for standard genome sequencing and annotation.</title>
        <authorList>
            <consortium name="The Broad Institute Genomics Platform"/>
            <consortium name="The Broad Institute Genome Sequencing Center for Infectious Disease"/>
            <person name="Wu L."/>
            <person name="Ma J."/>
        </authorList>
    </citation>
    <scope>NUCLEOTIDE SEQUENCE [LARGE SCALE GENOMIC DNA]</scope>
    <source>
        <strain evidence="5 6">JCM 15672</strain>
    </source>
</reference>
<dbReference type="InterPro" id="IPR051448">
    <property type="entry name" value="CdaR-like_regulators"/>
</dbReference>
<dbReference type="RefSeq" id="WP_344369379.1">
    <property type="nucleotide sequence ID" value="NZ_BAAAPW010000001.1"/>
</dbReference>
<evidence type="ECO:0008006" key="7">
    <source>
        <dbReference type="Google" id="ProtNLM"/>
    </source>
</evidence>
<accession>A0ABN2U0S6</accession>
<dbReference type="InterPro" id="IPR041522">
    <property type="entry name" value="CdaR_GGDEF"/>
</dbReference>
<comment type="caution">
    <text evidence="5">The sequence shown here is derived from an EMBL/GenBank/DDBJ whole genome shotgun (WGS) entry which is preliminary data.</text>
</comment>
<sequence>MRNSRLATSPTVPAAPAVPWLRLLTPSAAQHSLVPASSGAQYARVVGEVGTDAAQWAVEVGLEVAERVAAEIPGHIAEGGLDVLRMGTESTTIQLLLLLSGAEVEGPATSEALGGIPDFVRRRVSLDELLRGIQLGHSVIAGAFLAECARLGDPEQRHEQMRTLSQRMFAFFDAFSTQMASSYREEEARWVKSDAASRLAVVEDLLRGHDQPLAVVSRRLRYDLARSHVALVVWSSARTLDADQTALYEAARDLVRHSGAEQSLVLAVNLGMVWAWATPRSTPEEFVDRLASMTLPADTHAVIGGTGRGLAGFRASHDDALAAFGLRSSSTSTASVTPYRDLDLISLLLADRDRAIRFARAELGPLAATDPAAADLRRTVAAYLDLGGSPQAAAQRLSVSRNTVTYRVRRAEELLGRPLSERRQHLQAALAIVAETESLG</sequence>
<dbReference type="Pfam" id="PF17853">
    <property type="entry name" value="GGDEF_2"/>
    <property type="match status" value="1"/>
</dbReference>
<evidence type="ECO:0000259" key="2">
    <source>
        <dbReference type="Pfam" id="PF13556"/>
    </source>
</evidence>
<evidence type="ECO:0000313" key="5">
    <source>
        <dbReference type="EMBL" id="GAA2025930.1"/>
    </source>
</evidence>
<dbReference type="InterPro" id="IPR042070">
    <property type="entry name" value="PucR_C-HTH_sf"/>
</dbReference>
<feature type="domain" description="PucR C-terminal helix-turn-helix" evidence="2">
    <location>
        <begin position="376"/>
        <end position="432"/>
    </location>
</feature>
<proteinExistence type="inferred from homology"/>
<dbReference type="PANTHER" id="PTHR33744">
    <property type="entry name" value="CARBOHYDRATE DIACID REGULATOR"/>
    <property type="match status" value="1"/>
</dbReference>
<evidence type="ECO:0000313" key="6">
    <source>
        <dbReference type="Proteomes" id="UP001501196"/>
    </source>
</evidence>
<evidence type="ECO:0000259" key="3">
    <source>
        <dbReference type="Pfam" id="PF14361"/>
    </source>
</evidence>
<keyword evidence="6" id="KW-1185">Reference proteome</keyword>
<dbReference type="PANTHER" id="PTHR33744:SF1">
    <property type="entry name" value="DNA-BINDING TRANSCRIPTIONAL ACTIVATOR ADER"/>
    <property type="match status" value="1"/>
</dbReference>
<evidence type="ECO:0000256" key="1">
    <source>
        <dbReference type="ARBA" id="ARBA00006754"/>
    </source>
</evidence>
<dbReference type="Pfam" id="PF14361">
    <property type="entry name" value="RsbRD_N"/>
    <property type="match status" value="1"/>
</dbReference>
<evidence type="ECO:0000259" key="4">
    <source>
        <dbReference type="Pfam" id="PF17853"/>
    </source>
</evidence>
<feature type="domain" description="CdaR GGDEF-like" evidence="4">
    <location>
        <begin position="212"/>
        <end position="323"/>
    </location>
</feature>
<protein>
    <recommendedName>
        <fullName evidence="7">PucR family transcriptional regulator</fullName>
    </recommendedName>
</protein>
<organism evidence="5 6">
    <name type="scientific">Agromyces tropicus</name>
    <dbReference type="NCBI Taxonomy" id="555371"/>
    <lineage>
        <taxon>Bacteria</taxon>
        <taxon>Bacillati</taxon>
        <taxon>Actinomycetota</taxon>
        <taxon>Actinomycetes</taxon>
        <taxon>Micrococcales</taxon>
        <taxon>Microbacteriaceae</taxon>
        <taxon>Agromyces</taxon>
    </lineage>
</organism>
<dbReference type="Pfam" id="PF13556">
    <property type="entry name" value="HTH_30"/>
    <property type="match status" value="1"/>
</dbReference>
<dbReference type="Proteomes" id="UP001501196">
    <property type="component" value="Unassembled WGS sequence"/>
</dbReference>
<feature type="domain" description="RsbT co-antagonist protein RsbRD N-terminal" evidence="3">
    <location>
        <begin position="63"/>
        <end position="198"/>
    </location>
</feature>
<gene>
    <name evidence="5" type="ORF">GCM10009819_06260</name>
</gene>
<dbReference type="InterPro" id="IPR025751">
    <property type="entry name" value="RsbRD_N_dom"/>
</dbReference>
<name>A0ABN2U0S6_9MICO</name>